<dbReference type="Proteomes" id="UP000037696">
    <property type="component" value="Unassembled WGS sequence"/>
</dbReference>
<gene>
    <name evidence="1" type="ORF">ACN38_g1264</name>
</gene>
<protein>
    <submittedName>
        <fullName evidence="1">Uncharacterized protein</fullName>
    </submittedName>
</protein>
<proteinExistence type="predicted"/>
<keyword evidence="2" id="KW-1185">Reference proteome</keyword>
<name>A0A0N0RZW8_9EURO</name>
<dbReference type="AlphaFoldDB" id="A0A0N0RZW8"/>
<dbReference type="EMBL" id="LHQQ01000012">
    <property type="protein sequence ID" value="KOS47753.1"/>
    <property type="molecule type" value="Genomic_DNA"/>
</dbReference>
<evidence type="ECO:0000313" key="1">
    <source>
        <dbReference type="EMBL" id="KOS47753.1"/>
    </source>
</evidence>
<accession>A0A0N0RZW8</accession>
<reference evidence="1 2" key="1">
    <citation type="submission" date="2015-08" db="EMBL/GenBank/DDBJ databases">
        <title>Genome sequencing of Penicillium nordicum.</title>
        <authorList>
            <person name="Nguyen H.D."/>
            <person name="Seifert K.A."/>
        </authorList>
    </citation>
    <scope>NUCLEOTIDE SEQUENCE [LARGE SCALE GENOMIC DNA]</scope>
    <source>
        <strain evidence="1 2">DAOMC 185683</strain>
    </source>
</reference>
<comment type="caution">
    <text evidence="1">The sequence shown here is derived from an EMBL/GenBank/DDBJ whole genome shotgun (WGS) entry which is preliminary data.</text>
</comment>
<organism evidence="1 2">
    <name type="scientific">Penicillium nordicum</name>
    <dbReference type="NCBI Taxonomy" id="229535"/>
    <lineage>
        <taxon>Eukaryota</taxon>
        <taxon>Fungi</taxon>
        <taxon>Dikarya</taxon>
        <taxon>Ascomycota</taxon>
        <taxon>Pezizomycotina</taxon>
        <taxon>Eurotiomycetes</taxon>
        <taxon>Eurotiomycetidae</taxon>
        <taxon>Eurotiales</taxon>
        <taxon>Aspergillaceae</taxon>
        <taxon>Penicillium</taxon>
    </lineage>
</organism>
<sequence length="76" mass="8598">MDDHSTSHLLSSNIRHEIVAAPKSTAISYPKILSIKYVEHHSKHACLLFASLLVCYRLSLCSDGFNRVYEPLGFKH</sequence>
<evidence type="ECO:0000313" key="2">
    <source>
        <dbReference type="Proteomes" id="UP000037696"/>
    </source>
</evidence>